<reference evidence="2" key="1">
    <citation type="submission" date="2021-01" db="EMBL/GenBank/DDBJ databases">
        <title>Chromosome-level genome assembly of a human fungal pathogen reveals clustering of transcriptionally co-regulated genes.</title>
        <authorList>
            <person name="Voorhies M."/>
            <person name="Cohen S."/>
            <person name="Shea T.P."/>
            <person name="Petrus S."/>
            <person name="Munoz J.F."/>
            <person name="Poplawski S."/>
            <person name="Goldman W.E."/>
            <person name="Michael T."/>
            <person name="Cuomo C.A."/>
            <person name="Sil A."/>
            <person name="Beyhan S."/>
        </authorList>
    </citation>
    <scope>NUCLEOTIDE SEQUENCE</scope>
    <source>
        <strain evidence="2">H88</strain>
    </source>
</reference>
<evidence type="ECO:0000313" key="3">
    <source>
        <dbReference type="Proteomes" id="UP000663419"/>
    </source>
</evidence>
<gene>
    <name evidence="2" type="ORF">I7I53_05195</name>
</gene>
<evidence type="ECO:0000313" key="2">
    <source>
        <dbReference type="EMBL" id="QSS56862.1"/>
    </source>
</evidence>
<feature type="chain" id="PRO_5034215783" evidence="1">
    <location>
        <begin position="30"/>
        <end position="87"/>
    </location>
</feature>
<protein>
    <submittedName>
        <fullName evidence="2">Uncharacterized protein</fullName>
    </submittedName>
</protein>
<evidence type="ECO:0000256" key="1">
    <source>
        <dbReference type="SAM" id="SignalP"/>
    </source>
</evidence>
<dbReference type="VEuPathDB" id="FungiDB:I7I53_05195"/>
<proteinExistence type="predicted"/>
<dbReference type="AlphaFoldDB" id="A0A8A1LXH5"/>
<organism evidence="2 3">
    <name type="scientific">Ajellomyces capsulatus (strain H88)</name>
    <name type="common">Darling's disease fungus</name>
    <name type="synonym">Histoplasma capsulatum</name>
    <dbReference type="NCBI Taxonomy" id="544711"/>
    <lineage>
        <taxon>Eukaryota</taxon>
        <taxon>Fungi</taxon>
        <taxon>Dikarya</taxon>
        <taxon>Ascomycota</taxon>
        <taxon>Pezizomycotina</taxon>
        <taxon>Eurotiomycetes</taxon>
        <taxon>Eurotiomycetidae</taxon>
        <taxon>Onygenales</taxon>
        <taxon>Ajellomycetaceae</taxon>
        <taxon>Histoplasma</taxon>
    </lineage>
</organism>
<sequence>MSPWWRSLALMIQDKILLSLTSLMLPSVAEEMIQLLSKSNLFLSQYISPLLQWDKTLAMQFNDWIDWDWRFWIEVEYSHIAAMITSE</sequence>
<keyword evidence="1" id="KW-0732">Signal</keyword>
<dbReference type="Proteomes" id="UP000663419">
    <property type="component" value="Chromosome 5"/>
</dbReference>
<accession>A0A8A1LXH5</accession>
<feature type="signal peptide" evidence="1">
    <location>
        <begin position="1"/>
        <end position="29"/>
    </location>
</feature>
<name>A0A8A1LXH5_AJEC8</name>
<dbReference type="EMBL" id="CP069106">
    <property type="protein sequence ID" value="QSS56862.1"/>
    <property type="molecule type" value="Genomic_DNA"/>
</dbReference>